<dbReference type="GO" id="GO:0005634">
    <property type="term" value="C:nucleus"/>
    <property type="evidence" value="ECO:0007669"/>
    <property type="project" value="TreeGrafter"/>
</dbReference>
<evidence type="ECO:0000256" key="7">
    <source>
        <dbReference type="SAM" id="MobiDB-lite"/>
    </source>
</evidence>
<evidence type="ECO:0000256" key="6">
    <source>
        <dbReference type="ARBA" id="ARBA00022840"/>
    </source>
</evidence>
<evidence type="ECO:0000256" key="1">
    <source>
        <dbReference type="ARBA" id="ARBA00012513"/>
    </source>
</evidence>
<dbReference type="CDD" id="cd14019">
    <property type="entry name" value="STKc_Cdc7"/>
    <property type="match status" value="1"/>
</dbReference>
<dbReference type="InterPro" id="IPR011009">
    <property type="entry name" value="Kinase-like_dom_sf"/>
</dbReference>
<dbReference type="Pfam" id="PF00069">
    <property type="entry name" value="Pkinase"/>
    <property type="match status" value="2"/>
</dbReference>
<feature type="compositionally biased region" description="Polar residues" evidence="7">
    <location>
        <begin position="1"/>
        <end position="12"/>
    </location>
</feature>
<dbReference type="EMBL" id="JARIHO010000008">
    <property type="protein sequence ID" value="KAJ7357202.1"/>
    <property type="molecule type" value="Genomic_DNA"/>
</dbReference>
<evidence type="ECO:0000256" key="2">
    <source>
        <dbReference type="ARBA" id="ARBA00022527"/>
    </source>
</evidence>
<keyword evidence="5 9" id="KW-0418">Kinase</keyword>
<keyword evidence="4" id="KW-0547">Nucleotide-binding</keyword>
<dbReference type="PROSITE" id="PS50011">
    <property type="entry name" value="PROTEIN_KINASE_DOM"/>
    <property type="match status" value="1"/>
</dbReference>
<dbReference type="GO" id="GO:0044773">
    <property type="term" value="P:mitotic DNA damage checkpoint signaling"/>
    <property type="evidence" value="ECO:0007669"/>
    <property type="project" value="TreeGrafter"/>
</dbReference>
<dbReference type="GO" id="GO:0004674">
    <property type="term" value="F:protein serine/threonine kinase activity"/>
    <property type="evidence" value="ECO:0007669"/>
    <property type="project" value="UniProtKB-KW"/>
</dbReference>
<dbReference type="SUPFAM" id="SSF56112">
    <property type="entry name" value="Protein kinase-like (PK-like)"/>
    <property type="match status" value="1"/>
</dbReference>
<keyword evidence="3" id="KW-0808">Transferase</keyword>
<dbReference type="AlphaFoldDB" id="A0AAD7AFK6"/>
<organism evidence="9 10">
    <name type="scientific">Mycena albidolilacea</name>
    <dbReference type="NCBI Taxonomy" id="1033008"/>
    <lineage>
        <taxon>Eukaryota</taxon>
        <taxon>Fungi</taxon>
        <taxon>Dikarya</taxon>
        <taxon>Basidiomycota</taxon>
        <taxon>Agaricomycotina</taxon>
        <taxon>Agaricomycetes</taxon>
        <taxon>Agaricomycetidae</taxon>
        <taxon>Agaricales</taxon>
        <taxon>Marasmiineae</taxon>
        <taxon>Mycenaceae</taxon>
        <taxon>Mycena</taxon>
    </lineage>
</organism>
<dbReference type="PROSITE" id="PS00108">
    <property type="entry name" value="PROTEIN_KINASE_ST"/>
    <property type="match status" value="1"/>
</dbReference>
<feature type="region of interest" description="Disordered" evidence="7">
    <location>
        <begin position="509"/>
        <end position="538"/>
    </location>
</feature>
<dbReference type="Proteomes" id="UP001218218">
    <property type="component" value="Unassembled WGS sequence"/>
</dbReference>
<keyword evidence="2" id="KW-0723">Serine/threonine-protein kinase</keyword>
<evidence type="ECO:0000313" key="9">
    <source>
        <dbReference type="EMBL" id="KAJ7357202.1"/>
    </source>
</evidence>
<dbReference type="PANTHER" id="PTHR44167">
    <property type="entry name" value="OVARIAN-SPECIFIC SERINE/THREONINE-PROTEIN KINASE LOK-RELATED"/>
    <property type="match status" value="1"/>
</dbReference>
<name>A0AAD7AFK6_9AGAR</name>
<evidence type="ECO:0000256" key="3">
    <source>
        <dbReference type="ARBA" id="ARBA00022679"/>
    </source>
</evidence>
<feature type="compositionally biased region" description="Basic and acidic residues" evidence="7">
    <location>
        <begin position="17"/>
        <end position="40"/>
    </location>
</feature>
<comment type="caution">
    <text evidence="9">The sequence shown here is derived from an EMBL/GenBank/DDBJ whole genome shotgun (WGS) entry which is preliminary data.</text>
</comment>
<proteinExistence type="predicted"/>
<dbReference type="Gene3D" id="3.30.200.20">
    <property type="entry name" value="Phosphorylase Kinase, domain 1"/>
    <property type="match status" value="1"/>
</dbReference>
<dbReference type="GO" id="GO:0005524">
    <property type="term" value="F:ATP binding"/>
    <property type="evidence" value="ECO:0007669"/>
    <property type="project" value="UniProtKB-KW"/>
</dbReference>
<dbReference type="EC" id="2.7.11.1" evidence="1"/>
<feature type="compositionally biased region" description="Low complexity" evidence="7">
    <location>
        <begin position="515"/>
        <end position="538"/>
    </location>
</feature>
<feature type="region of interest" description="Disordered" evidence="7">
    <location>
        <begin position="1"/>
        <end position="47"/>
    </location>
</feature>
<dbReference type="SMART" id="SM00220">
    <property type="entry name" value="S_TKc"/>
    <property type="match status" value="1"/>
</dbReference>
<dbReference type="InterPro" id="IPR008271">
    <property type="entry name" value="Ser/Thr_kinase_AS"/>
</dbReference>
<reference evidence="9" key="1">
    <citation type="submission" date="2023-03" db="EMBL/GenBank/DDBJ databases">
        <title>Massive genome expansion in bonnet fungi (Mycena s.s.) driven by repeated elements and novel gene families across ecological guilds.</title>
        <authorList>
            <consortium name="Lawrence Berkeley National Laboratory"/>
            <person name="Harder C.B."/>
            <person name="Miyauchi S."/>
            <person name="Viragh M."/>
            <person name="Kuo A."/>
            <person name="Thoen E."/>
            <person name="Andreopoulos B."/>
            <person name="Lu D."/>
            <person name="Skrede I."/>
            <person name="Drula E."/>
            <person name="Henrissat B."/>
            <person name="Morin E."/>
            <person name="Kohler A."/>
            <person name="Barry K."/>
            <person name="LaButti K."/>
            <person name="Morin E."/>
            <person name="Salamov A."/>
            <person name="Lipzen A."/>
            <person name="Mereny Z."/>
            <person name="Hegedus B."/>
            <person name="Baldrian P."/>
            <person name="Stursova M."/>
            <person name="Weitz H."/>
            <person name="Taylor A."/>
            <person name="Grigoriev I.V."/>
            <person name="Nagy L.G."/>
            <person name="Martin F."/>
            <person name="Kauserud H."/>
        </authorList>
    </citation>
    <scope>NUCLEOTIDE SEQUENCE</scope>
    <source>
        <strain evidence="9">CBHHK002</strain>
    </source>
</reference>
<dbReference type="Gene3D" id="1.10.510.10">
    <property type="entry name" value="Transferase(Phosphotransferase) domain 1"/>
    <property type="match status" value="1"/>
</dbReference>
<gene>
    <name evidence="9" type="ORF">DFH08DRAFT_954485</name>
</gene>
<keyword evidence="6" id="KW-0067">ATP-binding</keyword>
<dbReference type="PANTHER" id="PTHR44167:SF23">
    <property type="entry name" value="CDC7 KINASE, ISOFORM A-RELATED"/>
    <property type="match status" value="1"/>
</dbReference>
<protein>
    <recommendedName>
        <fullName evidence="1">non-specific serine/threonine protein kinase</fullName>
        <ecNumber evidence="1">2.7.11.1</ecNumber>
    </recommendedName>
</protein>
<evidence type="ECO:0000256" key="5">
    <source>
        <dbReference type="ARBA" id="ARBA00022777"/>
    </source>
</evidence>
<accession>A0AAD7AFK6</accession>
<evidence type="ECO:0000313" key="10">
    <source>
        <dbReference type="Proteomes" id="UP001218218"/>
    </source>
</evidence>
<evidence type="ECO:0000256" key="4">
    <source>
        <dbReference type="ARBA" id="ARBA00022741"/>
    </source>
</evidence>
<dbReference type="InterPro" id="IPR000719">
    <property type="entry name" value="Prot_kinase_dom"/>
</dbReference>
<evidence type="ECO:0000259" key="8">
    <source>
        <dbReference type="PROSITE" id="PS50011"/>
    </source>
</evidence>
<sequence length="666" mass="75001">MARLFSQHSSNPLEARGSSDARNKLYLKRYQDSRRDHPASSDDPIGGYQMPEIELYHDHLTAVVPNYQIPNMRRAEADEETMYSDDELEPMNEDEDGHFEEDDLDMHDESDEEFSILKRSAEERHEIEEEMAEVEAAVPLLSDDYKLVDRLGTGTFSSVYKALDLGYHDKWDNTPWLGFHPPSSSAHYQSVPRPAGTKAFVAIKRIYVTSSPDRIRNEISILADCRGSRHVSQLITAFRHEDQVVAIMPYHRNEDFRDFYRTLSMAGIKSYLRCMFRALCDIHARKIIHRDVKPANFLFDPRTGQGTLCDFGLACRMDSSQKQVQGACLHTPATAAHPHGRLLSRNDYDYETTVAKIKDKQKQARHQSNSASDKVGYLANDNRPVSKANRAGTRGFRAPEVLFKCSEQTGAIDVWAVGTILLFFLTGKFPLFQCTDDNEALMEIACILGKKKMEKTATLHSRTFATNVPSVTETGITWSAFVTKQNPDVYTPPNTDPSYYPVNQMDYEADTTGNADSLPPASSSSPSRGSSPFSVGSTSASALKERAAREAHKRDVELAFSLLQGLLEPEAHRRATPKEALAHEFLREIDEPVDAEMFPHPFAQGVCKKFHFVDPVTEELNVRVYEPPRSGQTQRRLLARQVAPGQGIAIGRQPCEFHQDTTLYGE</sequence>
<feature type="domain" description="Protein kinase" evidence="8">
    <location>
        <begin position="145"/>
        <end position="586"/>
    </location>
</feature>
<keyword evidence="10" id="KW-1185">Reference proteome</keyword>